<dbReference type="InterPro" id="IPR019787">
    <property type="entry name" value="Znf_PHD-finger"/>
</dbReference>
<gene>
    <name evidence="7" type="ORF">FBUS_10455</name>
</gene>
<feature type="domain" description="PHD-type" evidence="6">
    <location>
        <begin position="155"/>
        <end position="202"/>
    </location>
</feature>
<evidence type="ECO:0000313" key="7">
    <source>
        <dbReference type="EMBL" id="KAA0187490.1"/>
    </source>
</evidence>
<dbReference type="InterPro" id="IPR001965">
    <property type="entry name" value="Znf_PHD"/>
</dbReference>
<dbReference type="InterPro" id="IPR059153">
    <property type="entry name" value="NSD_PHD-1st"/>
</dbReference>
<name>A0A8E0RNS7_9TREM</name>
<comment type="caution">
    <text evidence="7">The sequence shown here is derived from an EMBL/GenBank/DDBJ whole genome shotgun (WGS) entry which is preliminary data.</text>
</comment>
<feature type="region of interest" description="Disordered" evidence="5">
    <location>
        <begin position="391"/>
        <end position="419"/>
    </location>
</feature>
<protein>
    <submittedName>
        <fullName evidence="7">Histone-lysine N-methyltransferase NSD3</fullName>
    </submittedName>
</protein>
<keyword evidence="2 4" id="KW-0863">Zinc-finger</keyword>
<evidence type="ECO:0000259" key="6">
    <source>
        <dbReference type="PROSITE" id="PS50016"/>
    </source>
</evidence>
<sequence>MGSHCLCLCGTDSCVSTLHLPSSFPPALQNATEPEVVSQSGTASPSASERRKSKRIEAAHVQTPDNKPQPNKNDRTEQVMSVVNLLAAAASNRSAARRERALIQPTTAAARASKEPSKGKHSSPAGLGLYDSALIKSEQMGGNSLALSLRPPPHEDFCYRCGDGGELLLCDKASCPKAFHLSCLGLSSPPAGIWYCPWHYCDQCGHPSTHLCWRCPNSYCAEHAAETHIQVDELDKERWSLAREGLNNISTSALVCSFRWICADHSGMRIHGPGHRPCLVPPEVQSNGSSSKASNSRQPKTSSKAPTTSKECVCSSESLDKQLHKHEELENVEPVRNWSMPPKATSMSCTASNELRRVEPLKVTLKRRLKAEMVAMGSMGLKCELTSNDDMRKRPVCSTTSPPVTDKKRPRITKNVTAK</sequence>
<dbReference type="GO" id="GO:0008270">
    <property type="term" value="F:zinc ion binding"/>
    <property type="evidence" value="ECO:0007669"/>
    <property type="project" value="UniProtKB-KW"/>
</dbReference>
<dbReference type="CDD" id="cd15568">
    <property type="entry name" value="PHD5_NSD"/>
    <property type="match status" value="1"/>
</dbReference>
<dbReference type="EMBL" id="LUCM01009086">
    <property type="protein sequence ID" value="KAA0187490.1"/>
    <property type="molecule type" value="Genomic_DNA"/>
</dbReference>
<dbReference type="PANTHER" id="PTHR13115:SF14">
    <property type="entry name" value="ZINC FINGER CCCH DOMAIN-CONTAINING PROTEIN 19"/>
    <property type="match status" value="1"/>
</dbReference>
<dbReference type="AlphaFoldDB" id="A0A8E0RNS7"/>
<dbReference type="GO" id="GO:0016593">
    <property type="term" value="C:Cdc73/Paf1 complex"/>
    <property type="evidence" value="ECO:0007669"/>
    <property type="project" value="TreeGrafter"/>
</dbReference>
<feature type="compositionally biased region" description="Low complexity" evidence="5">
    <location>
        <begin position="286"/>
        <end position="296"/>
    </location>
</feature>
<evidence type="ECO:0000256" key="3">
    <source>
        <dbReference type="ARBA" id="ARBA00022833"/>
    </source>
</evidence>
<keyword evidence="3" id="KW-0862">Zinc</keyword>
<organism evidence="7 8">
    <name type="scientific">Fasciolopsis buskii</name>
    <dbReference type="NCBI Taxonomy" id="27845"/>
    <lineage>
        <taxon>Eukaryota</taxon>
        <taxon>Metazoa</taxon>
        <taxon>Spiralia</taxon>
        <taxon>Lophotrochozoa</taxon>
        <taxon>Platyhelminthes</taxon>
        <taxon>Trematoda</taxon>
        <taxon>Digenea</taxon>
        <taxon>Plagiorchiida</taxon>
        <taxon>Echinostomata</taxon>
        <taxon>Echinostomatoidea</taxon>
        <taxon>Fasciolidae</taxon>
        <taxon>Fasciolopsis</taxon>
    </lineage>
</organism>
<accession>A0A8E0RNS7</accession>
<feature type="region of interest" description="Disordered" evidence="5">
    <location>
        <begin position="106"/>
        <end position="125"/>
    </location>
</feature>
<reference evidence="7" key="1">
    <citation type="submission" date="2019-05" db="EMBL/GenBank/DDBJ databases">
        <title>Annotation for the trematode Fasciolopsis buski.</title>
        <authorList>
            <person name="Choi Y.-J."/>
        </authorList>
    </citation>
    <scope>NUCLEOTIDE SEQUENCE</scope>
    <source>
        <strain evidence="7">HT</strain>
        <tissue evidence="7">Whole worm</tissue>
    </source>
</reference>
<feature type="region of interest" description="Disordered" evidence="5">
    <location>
        <begin position="274"/>
        <end position="313"/>
    </location>
</feature>
<dbReference type="Proteomes" id="UP000728185">
    <property type="component" value="Unassembled WGS sequence"/>
</dbReference>
<dbReference type="Pfam" id="PF17982">
    <property type="entry name" value="C5HCH"/>
    <property type="match status" value="1"/>
</dbReference>
<evidence type="ECO:0000256" key="4">
    <source>
        <dbReference type="PROSITE-ProRule" id="PRU00146"/>
    </source>
</evidence>
<dbReference type="SMART" id="SM00249">
    <property type="entry name" value="PHD"/>
    <property type="match status" value="1"/>
</dbReference>
<dbReference type="InterPro" id="IPR011011">
    <property type="entry name" value="Znf_FYVE_PHD"/>
</dbReference>
<dbReference type="InterPro" id="IPR013083">
    <property type="entry name" value="Znf_RING/FYVE/PHD"/>
</dbReference>
<dbReference type="PANTHER" id="PTHR13115">
    <property type="entry name" value="RNA POLYMERASE-ASSOCIATED PROTEIN RTF1 HOMOLOG"/>
    <property type="match status" value="1"/>
</dbReference>
<feature type="compositionally biased region" description="Polar residues" evidence="5">
    <location>
        <begin position="297"/>
        <end position="310"/>
    </location>
</feature>
<evidence type="ECO:0000256" key="2">
    <source>
        <dbReference type="ARBA" id="ARBA00022771"/>
    </source>
</evidence>
<dbReference type="OrthoDB" id="422362at2759"/>
<keyword evidence="8" id="KW-1185">Reference proteome</keyword>
<dbReference type="Gene3D" id="3.30.40.10">
    <property type="entry name" value="Zinc/RING finger domain, C3HC4 (zinc finger)"/>
    <property type="match status" value="1"/>
</dbReference>
<dbReference type="Pfam" id="PF23011">
    <property type="entry name" value="PHD-1st_NSD"/>
    <property type="match status" value="1"/>
</dbReference>
<dbReference type="PROSITE" id="PS50016">
    <property type="entry name" value="ZF_PHD_2"/>
    <property type="match status" value="1"/>
</dbReference>
<evidence type="ECO:0000313" key="8">
    <source>
        <dbReference type="Proteomes" id="UP000728185"/>
    </source>
</evidence>
<keyword evidence="1" id="KW-0479">Metal-binding</keyword>
<feature type="compositionally biased region" description="Polar residues" evidence="5">
    <location>
        <begin position="30"/>
        <end position="47"/>
    </location>
</feature>
<evidence type="ECO:0000256" key="5">
    <source>
        <dbReference type="SAM" id="MobiDB-lite"/>
    </source>
</evidence>
<evidence type="ECO:0000256" key="1">
    <source>
        <dbReference type="ARBA" id="ARBA00022723"/>
    </source>
</evidence>
<dbReference type="InterPro" id="IPR041306">
    <property type="entry name" value="C5HCH"/>
</dbReference>
<dbReference type="SUPFAM" id="SSF57903">
    <property type="entry name" value="FYVE/PHD zinc finger"/>
    <property type="match status" value="1"/>
</dbReference>
<dbReference type="GO" id="GO:1990269">
    <property type="term" value="F:RNA polymerase II C-terminal domain phosphoserine binding"/>
    <property type="evidence" value="ECO:0007669"/>
    <property type="project" value="TreeGrafter"/>
</dbReference>
<proteinExistence type="predicted"/>
<feature type="region of interest" description="Disordered" evidence="5">
    <location>
        <begin position="30"/>
        <end position="75"/>
    </location>
</feature>